<dbReference type="GO" id="GO:0033202">
    <property type="term" value="C:DNA helicase complex"/>
    <property type="evidence" value="ECO:0007669"/>
    <property type="project" value="TreeGrafter"/>
</dbReference>
<keyword evidence="7" id="KW-0413">Isomerase</keyword>
<dbReference type="Proteomes" id="UP000010077">
    <property type="component" value="Chromosome"/>
</dbReference>
<dbReference type="InterPro" id="IPR027417">
    <property type="entry name" value="P-loop_NTPase"/>
</dbReference>
<gene>
    <name evidence="16" type="ORF">A1OE_103</name>
</gene>
<dbReference type="Gene3D" id="3.40.50.300">
    <property type="entry name" value="P-loop containing nucleotide triphosphate hydrolases"/>
    <property type="match status" value="2"/>
</dbReference>
<feature type="domain" description="UvrD-like helicase ATP-binding" evidence="14">
    <location>
        <begin position="28"/>
        <end position="308"/>
    </location>
</feature>
<dbReference type="Gene3D" id="1.10.486.10">
    <property type="entry name" value="PCRA, domain 4"/>
    <property type="match status" value="1"/>
</dbReference>
<feature type="binding site" evidence="13">
    <location>
        <begin position="49"/>
        <end position="56"/>
    </location>
    <ligand>
        <name>ATP</name>
        <dbReference type="ChEBI" id="CHEBI:30616"/>
    </ligand>
</feature>
<keyword evidence="3 13" id="KW-0378">Hydrolase</keyword>
<evidence type="ECO:0000313" key="17">
    <source>
        <dbReference type="Proteomes" id="UP000010077"/>
    </source>
</evidence>
<dbReference type="Gene3D" id="1.10.10.160">
    <property type="match status" value="1"/>
</dbReference>
<dbReference type="GO" id="GO:0005524">
    <property type="term" value="F:ATP binding"/>
    <property type="evidence" value="ECO:0007669"/>
    <property type="project" value="UniProtKB-UniRule"/>
</dbReference>
<evidence type="ECO:0000256" key="6">
    <source>
        <dbReference type="ARBA" id="ARBA00023125"/>
    </source>
</evidence>
<keyword evidence="5 13" id="KW-0067">ATP-binding</keyword>
<dbReference type="InterPro" id="IPR014017">
    <property type="entry name" value="DNA_helicase_UvrD-like_C"/>
</dbReference>
<evidence type="ECO:0000256" key="2">
    <source>
        <dbReference type="ARBA" id="ARBA00022741"/>
    </source>
</evidence>
<evidence type="ECO:0000259" key="15">
    <source>
        <dbReference type="PROSITE" id="PS51217"/>
    </source>
</evidence>
<evidence type="ECO:0000256" key="4">
    <source>
        <dbReference type="ARBA" id="ARBA00022806"/>
    </source>
</evidence>
<evidence type="ECO:0000256" key="10">
    <source>
        <dbReference type="ARBA" id="ARBA00034808"/>
    </source>
</evidence>
<dbReference type="CDD" id="cd17932">
    <property type="entry name" value="DEXQc_UvrD"/>
    <property type="match status" value="1"/>
</dbReference>
<dbReference type="EMBL" id="CP003539">
    <property type="protein sequence ID" value="AFX98314.1"/>
    <property type="molecule type" value="Genomic_DNA"/>
</dbReference>
<dbReference type="KEGG" id="thal:A1OE_103"/>
<evidence type="ECO:0000256" key="13">
    <source>
        <dbReference type="PROSITE-ProRule" id="PRU00560"/>
    </source>
</evidence>
<dbReference type="PROSITE" id="PS51217">
    <property type="entry name" value="UVRD_HELICASE_CTER"/>
    <property type="match status" value="1"/>
</dbReference>
<dbReference type="InterPro" id="IPR014016">
    <property type="entry name" value="UvrD-like_ATP-bd"/>
</dbReference>
<keyword evidence="6" id="KW-0238">DNA-binding</keyword>
<dbReference type="eggNOG" id="COG0210">
    <property type="taxonomic scope" value="Bacteria"/>
</dbReference>
<evidence type="ECO:0000256" key="1">
    <source>
        <dbReference type="ARBA" id="ARBA00009922"/>
    </source>
</evidence>
<protein>
    <recommendedName>
        <fullName evidence="10">DNA 3'-5' helicase</fullName>
        <ecNumber evidence="10">5.6.2.4</ecNumber>
    </recommendedName>
    <alternativeName>
        <fullName evidence="11">DNA 3'-5' helicase II</fullName>
    </alternativeName>
</protein>
<proteinExistence type="inferred from homology"/>
<dbReference type="FunFam" id="3.40.50.300:FF:001890">
    <property type="entry name" value="DNA helicase"/>
    <property type="match status" value="1"/>
</dbReference>
<reference evidence="16 17" key="1">
    <citation type="journal article" date="2012" name="Proc. Natl. Acad. Sci. U.S.A.">
        <title>Genome streamlining and chemical defense in a coral reef symbiosis.</title>
        <authorList>
            <person name="Kwan J.C."/>
            <person name="Donia M.S."/>
            <person name="Han A.W."/>
            <person name="Hirose E."/>
            <person name="Haygood M.G."/>
            <person name="Schmidt E.W."/>
        </authorList>
    </citation>
    <scope>NUCLEOTIDE SEQUENCE [LARGE SCALE GENOMIC DNA]</scope>
    <source>
        <strain evidence="16 17">L2</strain>
    </source>
</reference>
<keyword evidence="2 13" id="KW-0547">Nucleotide-binding</keyword>
<keyword evidence="4 13" id="KW-0347">Helicase</keyword>
<evidence type="ECO:0000256" key="5">
    <source>
        <dbReference type="ARBA" id="ARBA00022840"/>
    </source>
</evidence>
<evidence type="ECO:0000256" key="11">
    <source>
        <dbReference type="ARBA" id="ARBA00034923"/>
    </source>
</evidence>
<dbReference type="InterPro" id="IPR013986">
    <property type="entry name" value="DExx_box_DNA_helicase_dom_sf"/>
</dbReference>
<dbReference type="EC" id="5.6.2.4" evidence="10"/>
<evidence type="ECO:0000256" key="9">
    <source>
        <dbReference type="ARBA" id="ARBA00034617"/>
    </source>
</evidence>
<dbReference type="HOGENOM" id="CLU_004585_5_5_5"/>
<accession>K7YNY1</accession>
<evidence type="ECO:0000313" key="16">
    <source>
        <dbReference type="EMBL" id="AFX98314.1"/>
    </source>
</evidence>
<dbReference type="GO" id="GO:0016887">
    <property type="term" value="F:ATP hydrolysis activity"/>
    <property type="evidence" value="ECO:0007669"/>
    <property type="project" value="RHEA"/>
</dbReference>
<evidence type="ECO:0000256" key="3">
    <source>
        <dbReference type="ARBA" id="ARBA00022801"/>
    </source>
</evidence>
<evidence type="ECO:0000256" key="7">
    <source>
        <dbReference type="ARBA" id="ARBA00023235"/>
    </source>
</evidence>
<dbReference type="Pfam" id="PF00580">
    <property type="entry name" value="UvrD-helicase"/>
    <property type="match status" value="1"/>
</dbReference>
<dbReference type="PROSITE" id="PS51198">
    <property type="entry name" value="UVRD_HELICASE_ATP_BIND"/>
    <property type="match status" value="1"/>
</dbReference>
<keyword evidence="17" id="KW-1185">Reference proteome</keyword>
<dbReference type="GO" id="GO:0043138">
    <property type="term" value="F:3'-5' DNA helicase activity"/>
    <property type="evidence" value="ECO:0007669"/>
    <property type="project" value="UniProtKB-EC"/>
</dbReference>
<dbReference type="CDD" id="cd18807">
    <property type="entry name" value="SF1_C_UvrD"/>
    <property type="match status" value="1"/>
</dbReference>
<dbReference type="GO" id="GO:0005829">
    <property type="term" value="C:cytosol"/>
    <property type="evidence" value="ECO:0007669"/>
    <property type="project" value="TreeGrafter"/>
</dbReference>
<feature type="domain" description="UvrD-like helicase C-terminal" evidence="15">
    <location>
        <begin position="309"/>
        <end position="576"/>
    </location>
</feature>
<dbReference type="GO" id="GO:0000725">
    <property type="term" value="P:recombinational repair"/>
    <property type="evidence" value="ECO:0007669"/>
    <property type="project" value="TreeGrafter"/>
</dbReference>
<evidence type="ECO:0000256" key="12">
    <source>
        <dbReference type="ARBA" id="ARBA00048988"/>
    </source>
</evidence>
<comment type="similarity">
    <text evidence="1">Belongs to the helicase family. UvrD subfamily.</text>
</comment>
<name>K7YNY1_9PROT</name>
<comment type="function">
    <text evidence="8">Has both ATPase and helicase activities. Unwinds DNA duplexes with 3' to 5' polarity with respect to the bound strand and initiates unwinding most effectively when a single-stranded region is present. Involved in the post-incision events of nucleotide excision repair and methyl-directed mismatch repair.</text>
</comment>
<evidence type="ECO:0000256" key="8">
    <source>
        <dbReference type="ARBA" id="ARBA00025289"/>
    </source>
</evidence>
<sequence>MYKPLFRSSFVQTYLFCVGMCPQYNYLAGLNDDQLVAVEALDGPVLVLAGAGTGKTRVLASRLTRILTVEKVDPRNVLAVTFTNKAAYEMKERVSKIVGSATKQICLGTFHALCSKILRQHADLIGLKSNFSILDTDQQISLIKQVLRDENIEEKHCPARALVGIFQRWKDRGLTPDKLYSTKFGNIFVSNPKQIYQRYQDRLINMNAVDFGDLILHCLTLFQNNMYVLQQYQNQFRYIMVDEYQDTNLVQYLWLRLLAQNYKNICCVGDDDQSIYAWRGAEIANIINFENDFPGAKVVRLEQNYRSTSRILAVASSLIAYNKGRLGKILWTRGDDGEQVIVRCVRDGYEETRVICERIKHYHKTNVPLREIAVLVRNGFQIRAFEEQLVTLGVPYKTTPAVRFYDSKEIRDVISYLQVISQPQNDLAFERIINVPARRIGKSTERILFHYARINNIPLTIAAEHIVQDNVLKPAARQTISLLMKNFARWRKASENDSLSKLTTKVINESGYIAFLQKDSSQEALNRLDNISELLTTLEKFSSLDNFLEHISLVMEGVDAIEFEQVSLMTLHAAKGLEFEVVFLPGWEEGIFPNQHAIDNKGVDALEEERRLAYVGLTRARKHVEIVFAANRYLQGFWQNAIPSRFISEMPVEHLAMIGNFSSYNTNISHCYFDDVRYIQKNKFRVSALDSRKTANNSIIRNTDYIYQKYDNIHTENPKIKGDLSTNNSFRSDKFSVEERVFHKKFGMGTVIKVYKRGKLEVLFDCEGNKKVVDTFVSRQKST</sequence>
<dbReference type="PANTHER" id="PTHR11070">
    <property type="entry name" value="UVRD / RECB / PCRA DNA HELICASE FAMILY MEMBER"/>
    <property type="match status" value="1"/>
</dbReference>
<comment type="catalytic activity">
    <reaction evidence="9">
        <text>Couples ATP hydrolysis with the unwinding of duplex DNA by translocating in the 3'-5' direction.</text>
        <dbReference type="EC" id="5.6.2.4"/>
    </reaction>
</comment>
<evidence type="ECO:0000259" key="14">
    <source>
        <dbReference type="PROSITE" id="PS51198"/>
    </source>
</evidence>
<dbReference type="PANTHER" id="PTHR11070:SF2">
    <property type="entry name" value="ATP-DEPENDENT DNA HELICASE SRS2"/>
    <property type="match status" value="1"/>
</dbReference>
<dbReference type="AlphaFoldDB" id="K7YNY1"/>
<dbReference type="PATRIC" id="fig|1193729.4.peg.64"/>
<dbReference type="SUPFAM" id="SSF52540">
    <property type="entry name" value="P-loop containing nucleoside triphosphate hydrolases"/>
    <property type="match status" value="1"/>
</dbReference>
<dbReference type="InterPro" id="IPR000212">
    <property type="entry name" value="DNA_helicase_UvrD/REP"/>
</dbReference>
<dbReference type="Pfam" id="PF13361">
    <property type="entry name" value="UvrD_C"/>
    <property type="match status" value="1"/>
</dbReference>
<organism evidence="16 17">
    <name type="scientific">Candidatus Endolissoclinum faulkneri L2</name>
    <dbReference type="NCBI Taxonomy" id="1193729"/>
    <lineage>
        <taxon>Bacteria</taxon>
        <taxon>Pseudomonadati</taxon>
        <taxon>Pseudomonadota</taxon>
        <taxon>Alphaproteobacteria</taxon>
        <taxon>Rhodospirillales</taxon>
        <taxon>Rhodospirillaceae</taxon>
        <taxon>Candidatus Endolissoclinum</taxon>
    </lineage>
</organism>
<dbReference type="STRING" id="1193729.A1OE_103"/>
<comment type="catalytic activity">
    <reaction evidence="12">
        <text>ATP + H2O = ADP + phosphate + H(+)</text>
        <dbReference type="Rhea" id="RHEA:13065"/>
        <dbReference type="ChEBI" id="CHEBI:15377"/>
        <dbReference type="ChEBI" id="CHEBI:15378"/>
        <dbReference type="ChEBI" id="CHEBI:30616"/>
        <dbReference type="ChEBI" id="CHEBI:43474"/>
        <dbReference type="ChEBI" id="CHEBI:456216"/>
        <dbReference type="EC" id="5.6.2.4"/>
    </reaction>
</comment>
<dbReference type="GO" id="GO:0003677">
    <property type="term" value="F:DNA binding"/>
    <property type="evidence" value="ECO:0007669"/>
    <property type="project" value="UniProtKB-KW"/>
</dbReference>